<comment type="similarity">
    <text evidence="1">Belongs to the FPP family.</text>
</comment>
<proteinExistence type="inferred from homology"/>
<keyword evidence="2 3" id="KW-0175">Coiled coil</keyword>
<sequence length="681" mass="77922">MDQKSWLWRKRSSEKTIVSNEDEIQSIPDEKEIDVENSSNTLNEKLASVLDECSEKDKLVQDYKNRAEKAEDEVRRLQDELDETRNQNVALNERLADLNTALKDSMGKLKTSNESEISHKKIEQKLSETSTSLASENSYLTKALLVKEKLIDDLNNTKHQKDAEFEALMTRLDSTEKENAFLRYEFHSLETELDHLNEETECVRRSLEASNKRNSDNVKKIKKLEDECQRLRTLTRKRLPGPTKSDPEGTRRKDLTGRIIRDLENENKVLKERLAKSLSDQHSFASSRSWDHECKMIGAAASEMSLMDDFAEMERLALVAIDAKRGDNWIQDVKNIISEQHDNSKRSVDEIIGDIRTAFEGNARPEPSKLVTVIDQNHPTVRDEFRKYLGGAGPGTAFELESVQNLMIEMEKMFSVFQLEIKDLRNEMNVVKSSDESWKSIVSLKNEMEMLRESKLTAEDETESLKLINVDLDIQLTVNKSKLNDLIQKLSSVEVELDDKRQCCEELEEKCLELRLQLASVASNKKAEENENQEELLHTGLEITKATVKLAECEQTIMKLGKQLKALGSTTELSVVEKVDLSETKMFKQRSSLRNQMICEDNNEESNDLQQSPKTKEIISTTNGNVPHVSRNSMFSFLDGQVATPNIGALVIVPSKTRIGFLRKLLLRRKKQNSKNIYFGK</sequence>
<evidence type="ECO:0000256" key="1">
    <source>
        <dbReference type="ARBA" id="ARBA00005921"/>
    </source>
</evidence>
<feature type="coiled-coil region" evidence="3">
    <location>
        <begin position="53"/>
        <end position="101"/>
    </location>
</feature>
<evidence type="ECO:0000256" key="2">
    <source>
        <dbReference type="ARBA" id="ARBA00023054"/>
    </source>
</evidence>
<evidence type="ECO:0000256" key="4">
    <source>
        <dbReference type="SAM" id="MobiDB-lite"/>
    </source>
</evidence>
<comment type="caution">
    <text evidence="5">The sequence shown here is derived from an EMBL/GenBank/DDBJ whole genome shotgun (WGS) entry which is preliminary data.</text>
</comment>
<name>A0ABD3BV52_9LAMI</name>
<keyword evidence="6" id="KW-1185">Reference proteome</keyword>
<dbReference type="Pfam" id="PF05911">
    <property type="entry name" value="FPP"/>
    <property type="match status" value="2"/>
</dbReference>
<protein>
    <submittedName>
        <fullName evidence="5">Uncharacterized protein</fullName>
    </submittedName>
</protein>
<reference evidence="6" key="1">
    <citation type="journal article" date="2024" name="IScience">
        <title>Strigolactones Initiate the Formation of Haustorium-like Structures in Castilleja.</title>
        <authorList>
            <person name="Buerger M."/>
            <person name="Peterson D."/>
            <person name="Chory J."/>
        </authorList>
    </citation>
    <scope>NUCLEOTIDE SEQUENCE [LARGE SCALE GENOMIC DNA]</scope>
</reference>
<feature type="region of interest" description="Disordered" evidence="4">
    <location>
        <begin position="234"/>
        <end position="255"/>
    </location>
</feature>
<dbReference type="InterPro" id="IPR008587">
    <property type="entry name" value="FPP_plant"/>
</dbReference>
<accession>A0ABD3BV52</accession>
<dbReference type="Proteomes" id="UP001632038">
    <property type="component" value="Unassembled WGS sequence"/>
</dbReference>
<dbReference type="PANTHER" id="PTHR31580:SF8">
    <property type="entry name" value="FILAMENT-LIKE PROTEIN (DUF869)"/>
    <property type="match status" value="1"/>
</dbReference>
<evidence type="ECO:0000256" key="3">
    <source>
        <dbReference type="SAM" id="Coils"/>
    </source>
</evidence>
<feature type="coiled-coil region" evidence="3">
    <location>
        <begin position="172"/>
        <end position="227"/>
    </location>
</feature>
<dbReference type="AlphaFoldDB" id="A0ABD3BV52"/>
<evidence type="ECO:0000313" key="5">
    <source>
        <dbReference type="EMBL" id="KAL3621142.1"/>
    </source>
</evidence>
<dbReference type="EMBL" id="JAVIJP010000066">
    <property type="protein sequence ID" value="KAL3621142.1"/>
    <property type="molecule type" value="Genomic_DNA"/>
</dbReference>
<feature type="compositionally biased region" description="Basic and acidic residues" evidence="4">
    <location>
        <begin position="245"/>
        <end position="255"/>
    </location>
</feature>
<gene>
    <name evidence="5" type="ORF">CASFOL_036054</name>
</gene>
<feature type="coiled-coil region" evidence="3">
    <location>
        <begin position="490"/>
        <end position="524"/>
    </location>
</feature>
<dbReference type="PANTHER" id="PTHR31580">
    <property type="entry name" value="FILAMENT-LIKE PLANT PROTEIN 4"/>
    <property type="match status" value="1"/>
</dbReference>
<evidence type="ECO:0000313" key="6">
    <source>
        <dbReference type="Proteomes" id="UP001632038"/>
    </source>
</evidence>
<organism evidence="5 6">
    <name type="scientific">Castilleja foliolosa</name>
    <dbReference type="NCBI Taxonomy" id="1961234"/>
    <lineage>
        <taxon>Eukaryota</taxon>
        <taxon>Viridiplantae</taxon>
        <taxon>Streptophyta</taxon>
        <taxon>Embryophyta</taxon>
        <taxon>Tracheophyta</taxon>
        <taxon>Spermatophyta</taxon>
        <taxon>Magnoliopsida</taxon>
        <taxon>eudicotyledons</taxon>
        <taxon>Gunneridae</taxon>
        <taxon>Pentapetalae</taxon>
        <taxon>asterids</taxon>
        <taxon>lamiids</taxon>
        <taxon>Lamiales</taxon>
        <taxon>Orobanchaceae</taxon>
        <taxon>Pedicularideae</taxon>
        <taxon>Castillejinae</taxon>
        <taxon>Castilleja</taxon>
    </lineage>
</organism>